<dbReference type="AlphaFoldDB" id="A0AAV8WVY6"/>
<dbReference type="EMBL" id="JANEYF010004696">
    <property type="protein sequence ID" value="KAJ8930336.1"/>
    <property type="molecule type" value="Genomic_DNA"/>
</dbReference>
<protein>
    <submittedName>
        <fullName evidence="2">Uncharacterized protein</fullName>
    </submittedName>
</protein>
<gene>
    <name evidence="2" type="ORF">NQ314_016886</name>
</gene>
<sequence>MNKTNNKKSKVDKCPSTFTQENKVKDVSKKCIINEKLQEKNELKNGLVNGIVNDSANVKKSSRRNKKNKHTNSDINGEYITDKDIESNCRPDENCIGKTAPQTEIEDQSSKSLDMNSTTQSDNIVNNIDKHIEGSKKKKCKLGKLDSNDNISTNVSCDKKFPLEPQIAKKSTNNDKEDSGLKKIVDVHSDSEINDTTVSSVLEVADSLRNVQLEDNSENSEIHSISKTKPKIDFIQYESELQMPMIMKIIQKGSF</sequence>
<feature type="compositionally biased region" description="Basic residues" evidence="1">
    <location>
        <begin position="60"/>
        <end position="70"/>
    </location>
</feature>
<feature type="region of interest" description="Disordered" evidence="1">
    <location>
        <begin position="94"/>
        <end position="121"/>
    </location>
</feature>
<evidence type="ECO:0000313" key="3">
    <source>
        <dbReference type="Proteomes" id="UP001162156"/>
    </source>
</evidence>
<feature type="region of interest" description="Disordered" evidence="1">
    <location>
        <begin position="58"/>
        <end position="79"/>
    </location>
</feature>
<dbReference type="Proteomes" id="UP001162156">
    <property type="component" value="Unassembled WGS sequence"/>
</dbReference>
<evidence type="ECO:0000313" key="2">
    <source>
        <dbReference type="EMBL" id="KAJ8930336.1"/>
    </source>
</evidence>
<name>A0AAV8WVY6_9CUCU</name>
<evidence type="ECO:0000256" key="1">
    <source>
        <dbReference type="SAM" id="MobiDB-lite"/>
    </source>
</evidence>
<proteinExistence type="predicted"/>
<reference evidence="2" key="1">
    <citation type="journal article" date="2023" name="Insect Mol. Biol.">
        <title>Genome sequencing provides insights into the evolution of gene families encoding plant cell wall-degrading enzymes in longhorned beetles.</title>
        <authorList>
            <person name="Shin N.R."/>
            <person name="Okamura Y."/>
            <person name="Kirsch R."/>
            <person name="Pauchet Y."/>
        </authorList>
    </citation>
    <scope>NUCLEOTIDE SEQUENCE</scope>
    <source>
        <strain evidence="2">RBIC_L_NR</strain>
    </source>
</reference>
<keyword evidence="3" id="KW-1185">Reference proteome</keyword>
<comment type="caution">
    <text evidence="2">The sequence shown here is derived from an EMBL/GenBank/DDBJ whole genome shotgun (WGS) entry which is preliminary data.</text>
</comment>
<organism evidence="2 3">
    <name type="scientific">Rhamnusium bicolor</name>
    <dbReference type="NCBI Taxonomy" id="1586634"/>
    <lineage>
        <taxon>Eukaryota</taxon>
        <taxon>Metazoa</taxon>
        <taxon>Ecdysozoa</taxon>
        <taxon>Arthropoda</taxon>
        <taxon>Hexapoda</taxon>
        <taxon>Insecta</taxon>
        <taxon>Pterygota</taxon>
        <taxon>Neoptera</taxon>
        <taxon>Endopterygota</taxon>
        <taxon>Coleoptera</taxon>
        <taxon>Polyphaga</taxon>
        <taxon>Cucujiformia</taxon>
        <taxon>Chrysomeloidea</taxon>
        <taxon>Cerambycidae</taxon>
        <taxon>Lepturinae</taxon>
        <taxon>Rhagiini</taxon>
        <taxon>Rhamnusium</taxon>
    </lineage>
</organism>
<accession>A0AAV8WVY6</accession>
<feature type="compositionally biased region" description="Polar residues" evidence="1">
    <location>
        <begin position="110"/>
        <end position="121"/>
    </location>
</feature>